<evidence type="ECO:0000313" key="2">
    <source>
        <dbReference type="Proteomes" id="UP000243589"/>
    </source>
</evidence>
<name>A0A150H8H0_9MICO</name>
<sequence>MKPWATALSIRASPQQLTDFCDYDKDMIPVADVAPLDRDRSFQ</sequence>
<comment type="caution">
    <text evidence="1">The sequence shown here is derived from an EMBL/GenBank/DDBJ whole genome shotgun (WGS) entry which is preliminary data.</text>
</comment>
<reference evidence="1 2" key="1">
    <citation type="submission" date="2016-01" db="EMBL/GenBank/DDBJ databases">
        <title>Use of Whole Genome Sequencing to ascertain that Brevibacterium massiliense (Roux, Raoult 2009) is a later heterotypic synonym of Brevibacterium ravenspurgense (Mages 2008).</title>
        <authorList>
            <person name="Bernier A.-M."/>
            <person name="Burdz T."/>
            <person name="Huynh C."/>
            <person name="Pachecho A.L."/>
            <person name="Wiebe D."/>
            <person name="Bonner C."/>
            <person name="Bernard K."/>
        </authorList>
    </citation>
    <scope>NUCLEOTIDE SEQUENCE [LARGE SCALE GENOMIC DNA]</scope>
    <source>
        <strain evidence="1 2">CCUG56047</strain>
    </source>
</reference>
<accession>A0A150H8H0</accession>
<dbReference type="PATRIC" id="fig|479117.4.peg.1355"/>
<protein>
    <submittedName>
        <fullName evidence="1">Uncharacterized protein</fullName>
    </submittedName>
</protein>
<dbReference type="EMBL" id="LQQC01000010">
    <property type="protein sequence ID" value="KXZ58321.1"/>
    <property type="molecule type" value="Genomic_DNA"/>
</dbReference>
<proteinExistence type="predicted"/>
<gene>
    <name evidence="1" type="ORF">Bravens_01364</name>
</gene>
<keyword evidence="2" id="KW-1185">Reference proteome</keyword>
<dbReference type="Proteomes" id="UP000243589">
    <property type="component" value="Unassembled WGS sequence"/>
</dbReference>
<dbReference type="AlphaFoldDB" id="A0A150H8H0"/>
<evidence type="ECO:0000313" key="1">
    <source>
        <dbReference type="EMBL" id="KXZ58321.1"/>
    </source>
</evidence>
<organism evidence="1 2">
    <name type="scientific">Brevibacterium ravenspurgense</name>
    <dbReference type="NCBI Taxonomy" id="479117"/>
    <lineage>
        <taxon>Bacteria</taxon>
        <taxon>Bacillati</taxon>
        <taxon>Actinomycetota</taxon>
        <taxon>Actinomycetes</taxon>
        <taxon>Micrococcales</taxon>
        <taxon>Brevibacteriaceae</taxon>
        <taxon>Brevibacterium</taxon>
    </lineage>
</organism>